<evidence type="ECO:0000313" key="7">
    <source>
        <dbReference type="EMBL" id="OIJ65495.1"/>
    </source>
</evidence>
<sequence>MAKPARPGRTTRPWRPADDDPRSAEIRAVALELVARKGYDEVSIDEIAAEAAASKSTIYRRWTSKAELVVDAVRRNARQFEAPEDTGTLRGDLLALLDTVAGELNRDADLVIAVVAAARRDEELMRVVGAQLRGPGLAVGRHLLERAIARGEIAEGADTLLVDEVAMPMLMHQALLKQPVDKDYVVFVVDDVLLKLLRPVAP</sequence>
<dbReference type="PANTHER" id="PTHR30055:SF148">
    <property type="entry name" value="TETR-FAMILY TRANSCRIPTIONAL REGULATOR"/>
    <property type="match status" value="1"/>
</dbReference>
<keyword evidence="8" id="KW-1185">Reference proteome</keyword>
<dbReference type="GO" id="GO:0000976">
    <property type="term" value="F:transcription cis-regulatory region binding"/>
    <property type="evidence" value="ECO:0007669"/>
    <property type="project" value="TreeGrafter"/>
</dbReference>
<dbReference type="InterPro" id="IPR009057">
    <property type="entry name" value="Homeodomain-like_sf"/>
</dbReference>
<evidence type="ECO:0000259" key="6">
    <source>
        <dbReference type="PROSITE" id="PS50977"/>
    </source>
</evidence>
<keyword evidence="1" id="KW-0805">Transcription regulation</keyword>
<feature type="region of interest" description="Disordered" evidence="5">
    <location>
        <begin position="1"/>
        <end position="21"/>
    </location>
</feature>
<evidence type="ECO:0000256" key="2">
    <source>
        <dbReference type="ARBA" id="ARBA00023125"/>
    </source>
</evidence>
<dbReference type="InterPro" id="IPR036271">
    <property type="entry name" value="Tet_transcr_reg_TetR-rel_C_sf"/>
</dbReference>
<dbReference type="PROSITE" id="PS50977">
    <property type="entry name" value="HTH_TETR_2"/>
    <property type="match status" value="1"/>
</dbReference>
<evidence type="ECO:0000256" key="1">
    <source>
        <dbReference type="ARBA" id="ARBA00023015"/>
    </source>
</evidence>
<dbReference type="PRINTS" id="PR00455">
    <property type="entry name" value="HTHTETR"/>
</dbReference>
<dbReference type="Gene3D" id="1.10.357.10">
    <property type="entry name" value="Tetracycline Repressor, domain 2"/>
    <property type="match status" value="1"/>
</dbReference>
<evidence type="ECO:0000256" key="3">
    <source>
        <dbReference type="ARBA" id="ARBA00023163"/>
    </source>
</evidence>
<evidence type="ECO:0000313" key="8">
    <source>
        <dbReference type="Proteomes" id="UP000034196"/>
    </source>
</evidence>
<dbReference type="PANTHER" id="PTHR30055">
    <property type="entry name" value="HTH-TYPE TRANSCRIPTIONAL REGULATOR RUTR"/>
    <property type="match status" value="1"/>
</dbReference>
<feature type="DNA-binding region" description="H-T-H motif" evidence="4">
    <location>
        <begin position="43"/>
        <end position="62"/>
    </location>
</feature>
<evidence type="ECO:0000256" key="5">
    <source>
        <dbReference type="SAM" id="MobiDB-lite"/>
    </source>
</evidence>
<keyword evidence="2 4" id="KW-0238">DNA-binding</keyword>
<dbReference type="STRING" id="1428628.WN71_023400"/>
<dbReference type="OrthoDB" id="9796019at2"/>
<name>A0A1J4NSU4_9ACTN</name>
<proteinExistence type="predicted"/>
<evidence type="ECO:0000256" key="4">
    <source>
        <dbReference type="PROSITE-ProRule" id="PRU00335"/>
    </source>
</evidence>
<gene>
    <name evidence="7" type="ORF">WN71_023400</name>
</gene>
<dbReference type="SUPFAM" id="SSF46689">
    <property type="entry name" value="Homeodomain-like"/>
    <property type="match status" value="1"/>
</dbReference>
<keyword evidence="3" id="KW-0804">Transcription</keyword>
<reference evidence="7" key="1">
    <citation type="submission" date="2016-10" db="EMBL/GenBank/DDBJ databases">
        <title>Genome sequence of Streptomyces mangrovisoli MUSC 149.</title>
        <authorList>
            <person name="Lee L.-H."/>
            <person name="Ser H.-L."/>
        </authorList>
    </citation>
    <scope>NUCLEOTIDE SEQUENCE [LARGE SCALE GENOMIC DNA]</scope>
    <source>
        <strain evidence="7">MUSC 149</strain>
    </source>
</reference>
<dbReference type="RefSeq" id="WP_046584797.1">
    <property type="nucleotide sequence ID" value="NZ_LAVA02000057.1"/>
</dbReference>
<dbReference type="Pfam" id="PF00440">
    <property type="entry name" value="TetR_N"/>
    <property type="match status" value="1"/>
</dbReference>
<feature type="domain" description="HTH tetR-type" evidence="6">
    <location>
        <begin position="20"/>
        <end position="80"/>
    </location>
</feature>
<dbReference type="Gene3D" id="1.10.10.60">
    <property type="entry name" value="Homeodomain-like"/>
    <property type="match status" value="1"/>
</dbReference>
<dbReference type="GO" id="GO:0003700">
    <property type="term" value="F:DNA-binding transcription factor activity"/>
    <property type="evidence" value="ECO:0007669"/>
    <property type="project" value="TreeGrafter"/>
</dbReference>
<dbReference type="InterPro" id="IPR050109">
    <property type="entry name" value="HTH-type_TetR-like_transc_reg"/>
</dbReference>
<dbReference type="InterPro" id="IPR011075">
    <property type="entry name" value="TetR_C"/>
</dbReference>
<dbReference type="EMBL" id="LAVA02000057">
    <property type="protein sequence ID" value="OIJ65495.1"/>
    <property type="molecule type" value="Genomic_DNA"/>
</dbReference>
<dbReference type="AlphaFoldDB" id="A0A1J4NSU4"/>
<dbReference type="Pfam" id="PF16859">
    <property type="entry name" value="TetR_C_11"/>
    <property type="match status" value="1"/>
</dbReference>
<dbReference type="Proteomes" id="UP000034196">
    <property type="component" value="Unassembled WGS sequence"/>
</dbReference>
<comment type="caution">
    <text evidence="7">The sequence shown here is derived from an EMBL/GenBank/DDBJ whole genome shotgun (WGS) entry which is preliminary data.</text>
</comment>
<dbReference type="SUPFAM" id="SSF48498">
    <property type="entry name" value="Tetracyclin repressor-like, C-terminal domain"/>
    <property type="match status" value="1"/>
</dbReference>
<protein>
    <recommendedName>
        <fullName evidence="6">HTH tetR-type domain-containing protein</fullName>
    </recommendedName>
</protein>
<accession>A0A1J4NSU4</accession>
<organism evidence="7 8">
    <name type="scientific">Streptomyces mangrovisoli</name>
    <dbReference type="NCBI Taxonomy" id="1428628"/>
    <lineage>
        <taxon>Bacteria</taxon>
        <taxon>Bacillati</taxon>
        <taxon>Actinomycetota</taxon>
        <taxon>Actinomycetes</taxon>
        <taxon>Kitasatosporales</taxon>
        <taxon>Streptomycetaceae</taxon>
        <taxon>Streptomyces</taxon>
    </lineage>
</organism>
<dbReference type="InterPro" id="IPR001647">
    <property type="entry name" value="HTH_TetR"/>
</dbReference>